<dbReference type="GeneID" id="97302435"/>
<dbReference type="InterPro" id="IPR001638">
    <property type="entry name" value="Solute-binding_3/MltF_N"/>
</dbReference>
<sequence>MKAISQPRHALKKPMAAASALLTIGLLSACGNGAAAPAANSEVKANADIQALLPEELKKGGTIEIAVDSAYPPMDFMEGDKMVGIEPEMWTAAGELMGVTIKPTTVAFDAIVPAFQSQRYQASFAGFWITEERTKAVDMVSFFQSGSQYLVRGDDSKGAIDSFADLCGRSVALQSGSYEMTYAEDAGKECEKAGKPAVQIQGYKTQDQATLAVTSGRADATGMGAEVAGYVAQQSKGKLKTAGKVFHTVEGGIALPKGSKLSSAFQAAFNKLIADGKYSEIFAKWGLESAKITESKAHTS</sequence>
<gene>
    <name evidence="4" type="ORF">AAU01_01000</name>
</gene>
<dbReference type="RefSeq" id="WP_141280653.1">
    <property type="nucleotide sequence ID" value="NZ_BAAAWK010000001.1"/>
</dbReference>
<dbReference type="PANTHER" id="PTHR35936:SF17">
    <property type="entry name" value="ARGININE-BINDING EXTRACELLULAR PROTEIN ARTP"/>
    <property type="match status" value="1"/>
</dbReference>
<dbReference type="Proteomes" id="UP000317715">
    <property type="component" value="Unassembled WGS sequence"/>
</dbReference>
<dbReference type="SUPFAM" id="SSF53850">
    <property type="entry name" value="Periplasmic binding protein-like II"/>
    <property type="match status" value="1"/>
</dbReference>
<dbReference type="AlphaFoldDB" id="A0A4Y3NAD6"/>
<dbReference type="Gene3D" id="3.40.190.10">
    <property type="entry name" value="Periplasmic binding protein-like II"/>
    <property type="match status" value="2"/>
</dbReference>
<evidence type="ECO:0000313" key="4">
    <source>
        <dbReference type="EMBL" id="GEB17345.1"/>
    </source>
</evidence>
<organism evidence="4 5">
    <name type="scientific">Paenarthrobacter aurescens</name>
    <name type="common">Arthrobacter aurescens</name>
    <dbReference type="NCBI Taxonomy" id="43663"/>
    <lineage>
        <taxon>Bacteria</taxon>
        <taxon>Bacillati</taxon>
        <taxon>Actinomycetota</taxon>
        <taxon>Actinomycetes</taxon>
        <taxon>Micrococcales</taxon>
        <taxon>Micrococcaceae</taxon>
        <taxon>Paenarthrobacter</taxon>
    </lineage>
</organism>
<dbReference type="PANTHER" id="PTHR35936">
    <property type="entry name" value="MEMBRANE-BOUND LYTIC MUREIN TRANSGLYCOSYLASE F"/>
    <property type="match status" value="1"/>
</dbReference>
<evidence type="ECO:0000313" key="5">
    <source>
        <dbReference type="Proteomes" id="UP000317715"/>
    </source>
</evidence>
<keyword evidence="5" id="KW-1185">Reference proteome</keyword>
<dbReference type="Pfam" id="PF00497">
    <property type="entry name" value="SBP_bac_3"/>
    <property type="match status" value="1"/>
</dbReference>
<reference evidence="4 5" key="1">
    <citation type="submission" date="2019-06" db="EMBL/GenBank/DDBJ databases">
        <title>Whole genome shotgun sequence of Paenarthrobacter aurescens NBRC 12136.</title>
        <authorList>
            <person name="Hosoyama A."/>
            <person name="Uohara A."/>
            <person name="Ohji S."/>
            <person name="Ichikawa N."/>
        </authorList>
    </citation>
    <scope>NUCLEOTIDE SEQUENCE [LARGE SCALE GENOMIC DNA]</scope>
    <source>
        <strain evidence="4 5">NBRC 12136</strain>
    </source>
</reference>
<dbReference type="OrthoDB" id="4633994at2"/>
<comment type="caution">
    <text evidence="4">The sequence shown here is derived from an EMBL/GenBank/DDBJ whole genome shotgun (WGS) entry which is preliminary data.</text>
</comment>
<feature type="signal peptide" evidence="2">
    <location>
        <begin position="1"/>
        <end position="29"/>
    </location>
</feature>
<proteinExistence type="predicted"/>
<evidence type="ECO:0000259" key="3">
    <source>
        <dbReference type="SMART" id="SM00062"/>
    </source>
</evidence>
<feature type="domain" description="Solute-binding protein family 3/N-terminal" evidence="3">
    <location>
        <begin position="62"/>
        <end position="289"/>
    </location>
</feature>
<dbReference type="CDD" id="cd01004">
    <property type="entry name" value="PBP2_MidA_like"/>
    <property type="match status" value="1"/>
</dbReference>
<accession>A0A4Y3NAD6</accession>
<dbReference type="EMBL" id="BJMD01000001">
    <property type="protein sequence ID" value="GEB17345.1"/>
    <property type="molecule type" value="Genomic_DNA"/>
</dbReference>
<protein>
    <submittedName>
        <fullName evidence="4">ABC transporter substrate-binding protein</fullName>
    </submittedName>
</protein>
<dbReference type="PROSITE" id="PS51257">
    <property type="entry name" value="PROKAR_LIPOPROTEIN"/>
    <property type="match status" value="1"/>
</dbReference>
<evidence type="ECO:0000256" key="1">
    <source>
        <dbReference type="ARBA" id="ARBA00022729"/>
    </source>
</evidence>
<feature type="chain" id="PRO_5039729358" evidence="2">
    <location>
        <begin position="30"/>
        <end position="300"/>
    </location>
</feature>
<name>A0A4Y3NAD6_PAEAU</name>
<evidence type="ECO:0000256" key="2">
    <source>
        <dbReference type="SAM" id="SignalP"/>
    </source>
</evidence>
<dbReference type="SMART" id="SM00062">
    <property type="entry name" value="PBPb"/>
    <property type="match status" value="1"/>
</dbReference>
<keyword evidence="1 2" id="KW-0732">Signal</keyword>